<evidence type="ECO:0008006" key="4">
    <source>
        <dbReference type="Google" id="ProtNLM"/>
    </source>
</evidence>
<dbReference type="EMBL" id="CP036278">
    <property type="protein sequence ID" value="QDU58267.1"/>
    <property type="molecule type" value="Genomic_DNA"/>
</dbReference>
<keyword evidence="1" id="KW-0812">Transmembrane</keyword>
<dbReference type="NCBIfam" id="TIGR02532">
    <property type="entry name" value="IV_pilin_GFxxxE"/>
    <property type="match status" value="1"/>
</dbReference>
<evidence type="ECO:0000313" key="3">
    <source>
        <dbReference type="Proteomes" id="UP000315750"/>
    </source>
</evidence>
<keyword evidence="1" id="KW-0472">Membrane</keyword>
<proteinExistence type="predicted"/>
<dbReference type="Pfam" id="PF07963">
    <property type="entry name" value="N_methyl"/>
    <property type="match status" value="1"/>
</dbReference>
<evidence type="ECO:0000313" key="2">
    <source>
        <dbReference type="EMBL" id="QDU58267.1"/>
    </source>
</evidence>
<feature type="transmembrane region" description="Helical" evidence="1">
    <location>
        <begin position="21"/>
        <end position="42"/>
    </location>
</feature>
<reference evidence="2 3" key="1">
    <citation type="submission" date="2019-02" db="EMBL/GenBank/DDBJ databases">
        <title>Deep-cultivation of Planctomycetes and their phenomic and genomic characterization uncovers novel biology.</title>
        <authorList>
            <person name="Wiegand S."/>
            <person name="Jogler M."/>
            <person name="Boedeker C."/>
            <person name="Pinto D."/>
            <person name="Vollmers J."/>
            <person name="Rivas-Marin E."/>
            <person name="Kohn T."/>
            <person name="Peeters S.H."/>
            <person name="Heuer A."/>
            <person name="Rast P."/>
            <person name="Oberbeckmann S."/>
            <person name="Bunk B."/>
            <person name="Jeske O."/>
            <person name="Meyerdierks A."/>
            <person name="Storesund J.E."/>
            <person name="Kallscheuer N."/>
            <person name="Luecker S."/>
            <person name="Lage O.M."/>
            <person name="Pohl T."/>
            <person name="Merkel B.J."/>
            <person name="Hornburger P."/>
            <person name="Mueller R.-W."/>
            <person name="Bruemmer F."/>
            <person name="Labrenz M."/>
            <person name="Spormann A.M."/>
            <person name="Op den Camp H."/>
            <person name="Overmann J."/>
            <person name="Amann R."/>
            <person name="Jetten M.S.M."/>
            <person name="Mascher T."/>
            <person name="Medema M.H."/>
            <person name="Devos D.P."/>
            <person name="Kaster A.-K."/>
            <person name="Ovreas L."/>
            <person name="Rohde M."/>
            <person name="Galperin M.Y."/>
            <person name="Jogler C."/>
        </authorList>
    </citation>
    <scope>NUCLEOTIDE SEQUENCE [LARGE SCALE GENOMIC DNA]</scope>
    <source>
        <strain evidence="2 3">Pan181</strain>
    </source>
</reference>
<dbReference type="InterPro" id="IPR012902">
    <property type="entry name" value="N_methyl_site"/>
</dbReference>
<dbReference type="KEGG" id="amuc:Pan181_45000"/>
<protein>
    <recommendedName>
        <fullName evidence="4">Prepilin-type N-terminal cleavage/methylation domain-containing protein</fullName>
    </recommendedName>
</protein>
<keyword evidence="1" id="KW-1133">Transmembrane helix</keyword>
<dbReference type="RefSeq" id="WP_197528573.1">
    <property type="nucleotide sequence ID" value="NZ_CP036278.1"/>
</dbReference>
<name>A0A518AU68_9BACT</name>
<dbReference type="Proteomes" id="UP000315750">
    <property type="component" value="Chromosome"/>
</dbReference>
<organism evidence="2 3">
    <name type="scientific">Aeoliella mucimassa</name>
    <dbReference type="NCBI Taxonomy" id="2527972"/>
    <lineage>
        <taxon>Bacteria</taxon>
        <taxon>Pseudomonadati</taxon>
        <taxon>Planctomycetota</taxon>
        <taxon>Planctomycetia</taxon>
        <taxon>Pirellulales</taxon>
        <taxon>Lacipirellulaceae</taxon>
        <taxon>Aeoliella</taxon>
    </lineage>
</organism>
<dbReference type="AlphaFoldDB" id="A0A518AU68"/>
<accession>A0A518AU68</accession>
<sequence>MIQTYSTSMLHPRPSRAGVTLAEVLISMAILSIGLLGAAAMFPVGSYYMLKADIADNGAAIAQAAFAELVAKGQLSPENWSYYNGETSWSMGNSMRNWMATADRSNESVYQRNLNRDQGFVYVIDPLGTAAGIRDGLNTNGLLMAPYAADVSDPVSIAGGAGDRDRWKVFEDLWPVRRCSSLSTAINGVPNEAAASRMFKSGDDMNFVPSDEDGATVQRMLGDFNGDGIIDTNSGSEAPLARESKGNYSWIAMVAPTQSDAREALALNPSAYYYDVSVVVFYKRALGSLQLSERLVAGRVVSTGTGGGELLLTQLRSDAAQTTEPFAELKAGQWIMVSGPHPSSTPAEPLFFTQWYKVLAVDDTPTGNGFTDSNRQRLVGLRGPDWPWAAGAEIRVGLFPGAVAVHTKTMRIESLGEYQR</sequence>
<evidence type="ECO:0000256" key="1">
    <source>
        <dbReference type="SAM" id="Phobius"/>
    </source>
</evidence>
<gene>
    <name evidence="2" type="ORF">Pan181_45000</name>
</gene>
<keyword evidence="3" id="KW-1185">Reference proteome</keyword>